<name>A0A0W0ZK15_9GAMM</name>
<evidence type="ECO:0000259" key="4">
    <source>
        <dbReference type="PROSITE" id="PS50192"/>
    </source>
</evidence>
<dbReference type="GO" id="GO:0012505">
    <property type="term" value="C:endomembrane system"/>
    <property type="evidence" value="ECO:0007669"/>
    <property type="project" value="TreeGrafter"/>
</dbReference>
<dbReference type="Gene3D" id="1.20.5.110">
    <property type="match status" value="1"/>
</dbReference>
<dbReference type="PROSITE" id="PS50192">
    <property type="entry name" value="T_SNARE"/>
    <property type="match status" value="1"/>
</dbReference>
<keyword evidence="3" id="KW-0175">Coiled coil</keyword>
<keyword evidence="6" id="KW-1185">Reference proteome</keyword>
<dbReference type="InterPro" id="IPR010989">
    <property type="entry name" value="SNARE"/>
</dbReference>
<sequence length="110" mass="12624">MYKKIFKKDQPVSPSSTQQMLTFFSENEIDSGEQALRELEKRERTIREIERKIIDINQLFVDVAELVKDQGSLVNNIELSIEGAKEETAKGVIELEKAKKTQASTLCYLM</sequence>
<evidence type="ECO:0000256" key="1">
    <source>
        <dbReference type="ARBA" id="ARBA00009063"/>
    </source>
</evidence>
<dbReference type="AlphaFoldDB" id="A0A0W0ZK15"/>
<feature type="coiled-coil region" evidence="3">
    <location>
        <begin position="32"/>
        <end position="59"/>
    </location>
</feature>
<organism evidence="5 6">
    <name type="scientific">Legionella santicrucis</name>
    <dbReference type="NCBI Taxonomy" id="45074"/>
    <lineage>
        <taxon>Bacteria</taxon>
        <taxon>Pseudomonadati</taxon>
        <taxon>Pseudomonadota</taxon>
        <taxon>Gammaproteobacteria</taxon>
        <taxon>Legionellales</taxon>
        <taxon>Legionellaceae</taxon>
        <taxon>Legionella</taxon>
    </lineage>
</organism>
<dbReference type="RefSeq" id="WP_058512658.1">
    <property type="nucleotide sequence ID" value="NZ_CAAAIH010000018.1"/>
</dbReference>
<dbReference type="CDD" id="cd15848">
    <property type="entry name" value="SNARE_syntaxin1-like"/>
    <property type="match status" value="1"/>
</dbReference>
<dbReference type="GO" id="GO:0006886">
    <property type="term" value="P:intracellular protein transport"/>
    <property type="evidence" value="ECO:0007669"/>
    <property type="project" value="InterPro"/>
</dbReference>
<dbReference type="PROSITE" id="PS00914">
    <property type="entry name" value="SYNTAXIN"/>
    <property type="match status" value="1"/>
</dbReference>
<dbReference type="SUPFAM" id="SSF47661">
    <property type="entry name" value="t-snare proteins"/>
    <property type="match status" value="1"/>
</dbReference>
<evidence type="ECO:0000256" key="2">
    <source>
        <dbReference type="ARBA" id="ARBA00029447"/>
    </source>
</evidence>
<dbReference type="GO" id="GO:0005484">
    <property type="term" value="F:SNAP receptor activity"/>
    <property type="evidence" value="ECO:0007669"/>
    <property type="project" value="InterPro"/>
</dbReference>
<evidence type="ECO:0000256" key="3">
    <source>
        <dbReference type="SAM" id="Coils"/>
    </source>
</evidence>
<dbReference type="InterPro" id="IPR006012">
    <property type="entry name" value="Syntaxin/epimorphin_CS"/>
</dbReference>
<accession>A0A0W0ZK15</accession>
<dbReference type="GO" id="GO:0006906">
    <property type="term" value="P:vesicle fusion"/>
    <property type="evidence" value="ECO:0007669"/>
    <property type="project" value="TreeGrafter"/>
</dbReference>
<comment type="similarity">
    <text evidence="1">Belongs to the syntaxin family.</text>
</comment>
<evidence type="ECO:0000313" key="5">
    <source>
        <dbReference type="EMBL" id="KTD69724.1"/>
    </source>
</evidence>
<comment type="caution">
    <text evidence="5">The sequence shown here is derived from an EMBL/GenBank/DDBJ whole genome shotgun (WGS) entry which is preliminary data.</text>
</comment>
<gene>
    <name evidence="5" type="ORF">Lsan_0172</name>
</gene>
<dbReference type="SMART" id="SM00397">
    <property type="entry name" value="t_SNARE"/>
    <property type="match status" value="1"/>
</dbReference>
<dbReference type="Proteomes" id="UP000054703">
    <property type="component" value="Unassembled WGS sequence"/>
</dbReference>
<comment type="similarity">
    <text evidence="2">Belongs to the methyl-accepting chemotaxis (MCP) protein family.</text>
</comment>
<dbReference type="GO" id="GO:0000149">
    <property type="term" value="F:SNARE binding"/>
    <property type="evidence" value="ECO:0007669"/>
    <property type="project" value="TreeGrafter"/>
</dbReference>
<feature type="domain" description="T-SNARE coiled-coil homology" evidence="4">
    <location>
        <begin position="36"/>
        <end position="98"/>
    </location>
</feature>
<dbReference type="GO" id="GO:0031201">
    <property type="term" value="C:SNARE complex"/>
    <property type="evidence" value="ECO:0007669"/>
    <property type="project" value="TreeGrafter"/>
</dbReference>
<dbReference type="PANTHER" id="PTHR19957">
    <property type="entry name" value="SYNTAXIN"/>
    <property type="match status" value="1"/>
</dbReference>
<dbReference type="EMBL" id="LNYU01000005">
    <property type="protein sequence ID" value="KTD69724.1"/>
    <property type="molecule type" value="Genomic_DNA"/>
</dbReference>
<proteinExistence type="inferred from homology"/>
<reference evidence="5 6" key="1">
    <citation type="submission" date="2015-11" db="EMBL/GenBank/DDBJ databases">
        <title>Genomic analysis of 38 Legionella species identifies large and diverse effector repertoires.</title>
        <authorList>
            <person name="Burstein D."/>
            <person name="Amaro F."/>
            <person name="Zusman T."/>
            <person name="Lifshitz Z."/>
            <person name="Cohen O."/>
            <person name="Gilbert J.A."/>
            <person name="Pupko T."/>
            <person name="Shuman H.A."/>
            <person name="Segal G."/>
        </authorList>
    </citation>
    <scope>NUCLEOTIDE SEQUENCE [LARGE SCALE GENOMIC DNA]</scope>
    <source>
        <strain evidence="5 6">SC-63-C7</strain>
    </source>
</reference>
<dbReference type="InterPro" id="IPR045242">
    <property type="entry name" value="Syntaxin"/>
</dbReference>
<dbReference type="PATRIC" id="fig|45074.5.peg.186"/>
<protein>
    <submittedName>
        <fullName evidence="5">SNARE domain protein</fullName>
    </submittedName>
</protein>
<dbReference type="STRING" id="45074.Lsan_0172"/>
<evidence type="ECO:0000313" key="6">
    <source>
        <dbReference type="Proteomes" id="UP000054703"/>
    </source>
</evidence>
<dbReference type="InterPro" id="IPR000727">
    <property type="entry name" value="T_SNARE_dom"/>
</dbReference>